<evidence type="ECO:0000256" key="1">
    <source>
        <dbReference type="SAM" id="MobiDB-lite"/>
    </source>
</evidence>
<protein>
    <submittedName>
        <fullName evidence="2">Uncharacterized protein</fullName>
    </submittedName>
</protein>
<feature type="compositionally biased region" description="Low complexity" evidence="1">
    <location>
        <begin position="252"/>
        <end position="267"/>
    </location>
</feature>
<dbReference type="AlphaFoldDB" id="A0A9P6FRF8"/>
<reference evidence="2" key="1">
    <citation type="journal article" date="2020" name="Fungal Divers.">
        <title>Resolving the Mortierellaceae phylogeny through synthesis of multi-gene phylogenetics and phylogenomics.</title>
        <authorList>
            <person name="Vandepol N."/>
            <person name="Liber J."/>
            <person name="Desiro A."/>
            <person name="Na H."/>
            <person name="Kennedy M."/>
            <person name="Barry K."/>
            <person name="Grigoriev I.V."/>
            <person name="Miller A.N."/>
            <person name="O'Donnell K."/>
            <person name="Stajich J.E."/>
            <person name="Bonito G."/>
        </authorList>
    </citation>
    <scope>NUCLEOTIDE SEQUENCE</scope>
    <source>
        <strain evidence="2">KOD1015</strain>
    </source>
</reference>
<feature type="compositionally biased region" description="Acidic residues" evidence="1">
    <location>
        <begin position="615"/>
        <end position="624"/>
    </location>
</feature>
<feature type="compositionally biased region" description="Low complexity" evidence="1">
    <location>
        <begin position="873"/>
        <end position="895"/>
    </location>
</feature>
<feature type="compositionally biased region" description="Basic and acidic residues" evidence="1">
    <location>
        <begin position="779"/>
        <end position="794"/>
    </location>
</feature>
<feature type="compositionally biased region" description="Low complexity" evidence="1">
    <location>
        <begin position="681"/>
        <end position="693"/>
    </location>
</feature>
<proteinExistence type="predicted"/>
<feature type="region of interest" description="Disordered" evidence="1">
    <location>
        <begin position="169"/>
        <end position="281"/>
    </location>
</feature>
<feature type="region of interest" description="Disordered" evidence="1">
    <location>
        <begin position="768"/>
        <end position="797"/>
    </location>
</feature>
<feature type="compositionally biased region" description="Basic and acidic residues" evidence="1">
    <location>
        <begin position="175"/>
        <end position="184"/>
    </location>
</feature>
<feature type="compositionally biased region" description="Polar residues" evidence="1">
    <location>
        <begin position="347"/>
        <end position="358"/>
    </location>
</feature>
<name>A0A9P6FRF8_9FUNG</name>
<dbReference type="OrthoDB" id="294251at2759"/>
<evidence type="ECO:0000313" key="3">
    <source>
        <dbReference type="Proteomes" id="UP000780801"/>
    </source>
</evidence>
<feature type="compositionally biased region" description="Basic and acidic residues" evidence="1">
    <location>
        <begin position="625"/>
        <end position="637"/>
    </location>
</feature>
<feature type="compositionally biased region" description="Low complexity" evidence="1">
    <location>
        <begin position="320"/>
        <end position="338"/>
    </location>
</feature>
<keyword evidence="3" id="KW-1185">Reference proteome</keyword>
<dbReference type="EMBL" id="JAABOA010002778">
    <property type="protein sequence ID" value="KAF9579411.1"/>
    <property type="molecule type" value="Genomic_DNA"/>
</dbReference>
<feature type="region of interest" description="Disordered" evidence="1">
    <location>
        <begin position="870"/>
        <end position="895"/>
    </location>
</feature>
<sequence length="1026" mass="110061">MDDLAAPASVFLLQHPLANPKDPPVAIPTLTARQRQNPPTQVPPTPTSLTASLSPPGSPPLAARPPRQSPHHSHSHQSSTAVSITSAVSISSKALQSQPAQLSLARDLTTRLWQREAELQRMKDLYDAKIRCLTEMLQDAGVSPTEVANNLAVVTEKRVVRKPLFDQLASPTSEHLAETGRGRLPEGFFDEDSNSIAGREADLGIDNEDNGTPPHSGHTNGIDHRRDDDDNNNNNNNNDNNTSNGEDEEGSSECVSCSDSTSVLSSCPTHRSKRPLEVKASSTQTLAVARAAMATPTTSTWTSLSSGEGVGACGPPPCSPTTSDSSSSLSSSFTASSHSHQRRTVHTVHSVQANTDGTSPVADTKLEVNAQTETTAASQSPIPSFIAESLAAGTMGIKSLREKWAIASGVLSWNKPRPDSHGNSTSTSANASMVTSPSGLFVRQEGIMNDKKPALVEACIPPPLQDDLTSLCSDREKDPWAAIVPVPSRKYAKGHGLHVRPMSDVGYLSGTSGLSSKYPAFTMAKDIPRPPISRIHEYLRQPDSFTPSSNPSPLHYRAISMAANLIDTGAITPAKLYARRTQTMIAKWTLGLIMNSKQRNSPNSFPVVRESHPEEEGEGEEEDLEERKRRPHGRDLDSTEDNGASSRNGVADLASSYEARRPDMLSPTDIPRALSSFRNHPTSTPLSSSYQPPSSLLYQSHFSPSTRSVVELSDISPAPLSMSPTFSYLGEAQRPLTDRYGFLVNARPMAVQQGLLKLNDVYGLESDFSDRGSSVHQPHHQDRHHDRSPSRDLTDSMSANEKNCEFLQTPTEEIEKRSLGPSSPPSIPPLSYFSASRMSASSASSVISSSALGPAAVVTLGTGSVGASGTGAIGTSTTPATSTPSSIPTSTTTPILSTATRPMSTLSPPNSNSATVTSLLSQIKVLHDSVQLTQKEKWDAFLRKRRRRIHMGEANGGLSGNLSSTNLSSPLFGSLIMSPPDQEDQDDEDMVYWSSVCMIGIATMGKGSDWEEFRDLVRGGIPVAYR</sequence>
<accession>A0A9P6FRF8</accession>
<feature type="region of interest" description="Disordered" evidence="1">
    <location>
        <begin position="296"/>
        <end position="361"/>
    </location>
</feature>
<dbReference type="Proteomes" id="UP000780801">
    <property type="component" value="Unassembled WGS sequence"/>
</dbReference>
<feature type="region of interest" description="Disordered" evidence="1">
    <location>
        <begin position="13"/>
        <end position="83"/>
    </location>
</feature>
<feature type="compositionally biased region" description="Low complexity" evidence="1">
    <location>
        <begin position="232"/>
        <end position="241"/>
    </location>
</feature>
<evidence type="ECO:0000313" key="2">
    <source>
        <dbReference type="EMBL" id="KAF9579411.1"/>
    </source>
</evidence>
<organism evidence="2 3">
    <name type="scientific">Lunasporangiospora selenospora</name>
    <dbReference type="NCBI Taxonomy" id="979761"/>
    <lineage>
        <taxon>Eukaryota</taxon>
        <taxon>Fungi</taxon>
        <taxon>Fungi incertae sedis</taxon>
        <taxon>Mucoromycota</taxon>
        <taxon>Mortierellomycotina</taxon>
        <taxon>Mortierellomycetes</taxon>
        <taxon>Mortierellales</taxon>
        <taxon>Mortierellaceae</taxon>
        <taxon>Lunasporangiospora</taxon>
    </lineage>
</organism>
<gene>
    <name evidence="2" type="ORF">BGW38_004329</name>
</gene>
<feature type="compositionally biased region" description="Low complexity" evidence="1">
    <location>
        <begin position="296"/>
        <end position="306"/>
    </location>
</feature>
<feature type="region of interest" description="Disordered" evidence="1">
    <location>
        <begin position="599"/>
        <end position="693"/>
    </location>
</feature>
<comment type="caution">
    <text evidence="2">The sequence shown here is derived from an EMBL/GenBank/DDBJ whole genome shotgun (WGS) entry which is preliminary data.</text>
</comment>